<gene>
    <name evidence="1" type="ORF">C1SCF055_LOCUS41203</name>
</gene>
<dbReference type="Proteomes" id="UP001152797">
    <property type="component" value="Unassembled WGS sequence"/>
</dbReference>
<reference evidence="1" key="1">
    <citation type="submission" date="2022-10" db="EMBL/GenBank/DDBJ databases">
        <authorList>
            <person name="Chen Y."/>
            <person name="Dougan E. K."/>
            <person name="Chan C."/>
            <person name="Rhodes N."/>
            <person name="Thang M."/>
        </authorList>
    </citation>
    <scope>NUCLEOTIDE SEQUENCE</scope>
</reference>
<protein>
    <submittedName>
        <fullName evidence="2">SbsA Ig-like domain-containing protein</fullName>
    </submittedName>
</protein>
<dbReference type="PANTHER" id="PTHR35580:SF1">
    <property type="entry name" value="PHYTASE-LIKE DOMAIN-CONTAINING PROTEIN"/>
    <property type="match status" value="1"/>
</dbReference>
<sequence>MFVMKLDSLGAHQWTILRGGSSVEEARGLQVDASGNVFVAGYTASTDLDSQSNAGDFDVFVMKFDSDGAHQWTILRGGSGDDFAYGLQVDASGNVFVAGYTASTDLDNQSNAGDFDVFVMKFDSDGAHQWTILRGGPGDEFAYGLQVDASGNVFVAGFTASTDLDSQSNAGNTDVFVMKFDSDGAHQWTILRGGPGDEFAYGLQVDASGNVFVAGYTASTDLDNQSNAGDFDVFVMKFDSDGAHQWTILRGDSGDDFANGLQARCATTPSDVVLDVKFFDRVDEEAALSFTIGRPLILW</sequence>
<dbReference type="Gene3D" id="2.120.10.30">
    <property type="entry name" value="TolB, C-terminal domain"/>
    <property type="match status" value="1"/>
</dbReference>
<proteinExistence type="predicted"/>
<dbReference type="EMBL" id="CAMXCT020006586">
    <property type="protein sequence ID" value="CAL1169838.1"/>
    <property type="molecule type" value="Genomic_DNA"/>
</dbReference>
<evidence type="ECO:0000313" key="1">
    <source>
        <dbReference type="EMBL" id="CAI4016463.1"/>
    </source>
</evidence>
<dbReference type="PANTHER" id="PTHR35580">
    <property type="entry name" value="CELL SURFACE GLYCOPROTEIN (S-LAYER PROTEIN)-LIKE PROTEIN"/>
    <property type="match status" value="1"/>
</dbReference>
<dbReference type="AlphaFoldDB" id="A0A9P1DUT9"/>
<dbReference type="SUPFAM" id="SSF101898">
    <property type="entry name" value="NHL repeat"/>
    <property type="match status" value="1"/>
</dbReference>
<dbReference type="InterPro" id="IPR011042">
    <property type="entry name" value="6-blade_b-propeller_TolB-like"/>
</dbReference>
<name>A0A9P1DUT9_9DINO</name>
<dbReference type="EMBL" id="CAMXCT030006586">
    <property type="protein sequence ID" value="CAL4803775.1"/>
    <property type="molecule type" value="Genomic_DNA"/>
</dbReference>
<comment type="caution">
    <text evidence="1">The sequence shown here is derived from an EMBL/GenBank/DDBJ whole genome shotgun (WGS) entry which is preliminary data.</text>
</comment>
<organism evidence="1">
    <name type="scientific">Cladocopium goreaui</name>
    <dbReference type="NCBI Taxonomy" id="2562237"/>
    <lineage>
        <taxon>Eukaryota</taxon>
        <taxon>Sar</taxon>
        <taxon>Alveolata</taxon>
        <taxon>Dinophyceae</taxon>
        <taxon>Suessiales</taxon>
        <taxon>Symbiodiniaceae</taxon>
        <taxon>Cladocopium</taxon>
    </lineage>
</organism>
<dbReference type="InterPro" id="IPR052918">
    <property type="entry name" value="Motility_Chemotaxis_Reg"/>
</dbReference>
<reference evidence="2 3" key="2">
    <citation type="submission" date="2024-05" db="EMBL/GenBank/DDBJ databases">
        <authorList>
            <person name="Chen Y."/>
            <person name="Shah S."/>
            <person name="Dougan E. K."/>
            <person name="Thang M."/>
            <person name="Chan C."/>
        </authorList>
    </citation>
    <scope>NUCLEOTIDE SEQUENCE [LARGE SCALE GENOMIC DNA]</scope>
</reference>
<accession>A0A9P1DUT9</accession>
<keyword evidence="3" id="KW-1185">Reference proteome</keyword>
<dbReference type="InterPro" id="IPR010620">
    <property type="entry name" value="SBBP_repeat"/>
</dbReference>
<evidence type="ECO:0000313" key="3">
    <source>
        <dbReference type="Proteomes" id="UP001152797"/>
    </source>
</evidence>
<dbReference type="EMBL" id="CAMXCT010006586">
    <property type="protein sequence ID" value="CAI4016463.1"/>
    <property type="molecule type" value="Genomic_DNA"/>
</dbReference>
<dbReference type="OrthoDB" id="447191at2759"/>
<dbReference type="Pfam" id="PF06739">
    <property type="entry name" value="SBBP"/>
    <property type="match status" value="2"/>
</dbReference>
<evidence type="ECO:0000313" key="2">
    <source>
        <dbReference type="EMBL" id="CAL4803775.1"/>
    </source>
</evidence>